<sequence length="130" mass="15135">MFSKARTVLQFLFYFAVTSLMLPTTFVLFLPRTIEARVHERHSEAKKGRDGKSWRHGEEKKLRCKGKYSMDGLRVLFPKWLSFWSLLAQLFASIEAQLAERAFFIAQAFPTDERPRMSFSNVCPVSLTRP</sequence>
<keyword evidence="3" id="KW-1185">Reference proteome</keyword>
<dbReference type="AlphaFoldDB" id="A0A2H3BIJ4"/>
<keyword evidence="1" id="KW-0812">Transmembrane</keyword>
<gene>
    <name evidence="2" type="ORF">ARMSODRAFT_90233</name>
</gene>
<feature type="transmembrane region" description="Helical" evidence="1">
    <location>
        <begin position="12"/>
        <end position="31"/>
    </location>
</feature>
<dbReference type="EMBL" id="KZ293425">
    <property type="protein sequence ID" value="PBK70711.1"/>
    <property type="molecule type" value="Genomic_DNA"/>
</dbReference>
<keyword evidence="1" id="KW-0472">Membrane</keyword>
<dbReference type="Proteomes" id="UP000218334">
    <property type="component" value="Unassembled WGS sequence"/>
</dbReference>
<protein>
    <submittedName>
        <fullName evidence="2">Uncharacterized protein</fullName>
    </submittedName>
</protein>
<evidence type="ECO:0000313" key="2">
    <source>
        <dbReference type="EMBL" id="PBK70711.1"/>
    </source>
</evidence>
<keyword evidence="1" id="KW-1133">Transmembrane helix</keyword>
<evidence type="ECO:0000256" key="1">
    <source>
        <dbReference type="SAM" id="Phobius"/>
    </source>
</evidence>
<evidence type="ECO:0000313" key="3">
    <source>
        <dbReference type="Proteomes" id="UP000218334"/>
    </source>
</evidence>
<accession>A0A2H3BIJ4</accession>
<proteinExistence type="predicted"/>
<organism evidence="2 3">
    <name type="scientific">Armillaria solidipes</name>
    <dbReference type="NCBI Taxonomy" id="1076256"/>
    <lineage>
        <taxon>Eukaryota</taxon>
        <taxon>Fungi</taxon>
        <taxon>Dikarya</taxon>
        <taxon>Basidiomycota</taxon>
        <taxon>Agaricomycotina</taxon>
        <taxon>Agaricomycetes</taxon>
        <taxon>Agaricomycetidae</taxon>
        <taxon>Agaricales</taxon>
        <taxon>Marasmiineae</taxon>
        <taxon>Physalacriaceae</taxon>
        <taxon>Armillaria</taxon>
    </lineage>
</organism>
<name>A0A2H3BIJ4_9AGAR</name>
<reference evidence="3" key="1">
    <citation type="journal article" date="2017" name="Nat. Ecol. Evol.">
        <title>Genome expansion and lineage-specific genetic innovations in the forest pathogenic fungi Armillaria.</title>
        <authorList>
            <person name="Sipos G."/>
            <person name="Prasanna A.N."/>
            <person name="Walter M.C."/>
            <person name="O'Connor E."/>
            <person name="Balint B."/>
            <person name="Krizsan K."/>
            <person name="Kiss B."/>
            <person name="Hess J."/>
            <person name="Varga T."/>
            <person name="Slot J."/>
            <person name="Riley R."/>
            <person name="Boka B."/>
            <person name="Rigling D."/>
            <person name="Barry K."/>
            <person name="Lee J."/>
            <person name="Mihaltcheva S."/>
            <person name="LaButti K."/>
            <person name="Lipzen A."/>
            <person name="Waldron R."/>
            <person name="Moloney N.M."/>
            <person name="Sperisen C."/>
            <person name="Kredics L."/>
            <person name="Vagvoelgyi C."/>
            <person name="Patrignani A."/>
            <person name="Fitzpatrick D."/>
            <person name="Nagy I."/>
            <person name="Doyle S."/>
            <person name="Anderson J.B."/>
            <person name="Grigoriev I.V."/>
            <person name="Gueldener U."/>
            <person name="Muensterkoetter M."/>
            <person name="Nagy L.G."/>
        </authorList>
    </citation>
    <scope>NUCLEOTIDE SEQUENCE [LARGE SCALE GENOMIC DNA]</scope>
    <source>
        <strain evidence="3">28-4</strain>
    </source>
</reference>